<evidence type="ECO:0000313" key="2">
    <source>
        <dbReference type="EMBL" id="MVX63630.1"/>
    </source>
</evidence>
<reference evidence="2" key="1">
    <citation type="submission" date="2019-12" db="EMBL/GenBank/DDBJ databases">
        <title>Microbes associate with the intestines of laboratory mice.</title>
        <authorList>
            <person name="Navarre W."/>
            <person name="Wong E."/>
        </authorList>
    </citation>
    <scope>NUCLEOTIDE SEQUENCE</scope>
    <source>
        <strain evidence="2">NM79_F5</strain>
    </source>
</reference>
<protein>
    <submittedName>
        <fullName evidence="2">Uncharacterized protein</fullName>
    </submittedName>
</protein>
<proteinExistence type="predicted"/>
<dbReference type="Proteomes" id="UP000656077">
    <property type="component" value="Unassembled WGS sequence"/>
</dbReference>
<name>A0A964RLI4_9CLOT</name>
<dbReference type="AlphaFoldDB" id="A0A964RLI4"/>
<sequence>MINSIRNTYAAQTMSTINMNNNVSNKSAEEANESPSEKRAELSSKSSETKSNHIIDSYV</sequence>
<accession>A0A964RLI4</accession>
<evidence type="ECO:0000256" key="1">
    <source>
        <dbReference type="SAM" id="MobiDB-lite"/>
    </source>
</evidence>
<organism evidence="2 3">
    <name type="scientific">Clostridium chromiireducens</name>
    <dbReference type="NCBI Taxonomy" id="225345"/>
    <lineage>
        <taxon>Bacteria</taxon>
        <taxon>Bacillati</taxon>
        <taxon>Bacillota</taxon>
        <taxon>Clostridia</taxon>
        <taxon>Eubacteriales</taxon>
        <taxon>Clostridiaceae</taxon>
        <taxon>Clostridium</taxon>
    </lineage>
</organism>
<dbReference type="EMBL" id="WSRQ01000010">
    <property type="protein sequence ID" value="MVX63630.1"/>
    <property type="molecule type" value="Genomic_DNA"/>
</dbReference>
<feature type="compositionally biased region" description="Polar residues" evidence="1">
    <location>
        <begin position="16"/>
        <end position="26"/>
    </location>
</feature>
<evidence type="ECO:0000313" key="3">
    <source>
        <dbReference type="Proteomes" id="UP000656077"/>
    </source>
</evidence>
<dbReference type="RefSeq" id="WP_160358729.1">
    <property type="nucleotide sequence ID" value="NZ_WSRQ01000010.1"/>
</dbReference>
<feature type="region of interest" description="Disordered" evidence="1">
    <location>
        <begin position="16"/>
        <end position="59"/>
    </location>
</feature>
<comment type="caution">
    <text evidence="2">The sequence shown here is derived from an EMBL/GenBank/DDBJ whole genome shotgun (WGS) entry which is preliminary data.</text>
</comment>
<feature type="compositionally biased region" description="Basic and acidic residues" evidence="1">
    <location>
        <begin position="35"/>
        <end position="53"/>
    </location>
</feature>
<gene>
    <name evidence="2" type="ORF">GKZ28_07970</name>
</gene>